<feature type="non-terminal residue" evidence="2">
    <location>
        <position position="209"/>
    </location>
</feature>
<feature type="compositionally biased region" description="Low complexity" evidence="1">
    <location>
        <begin position="1"/>
        <end position="13"/>
    </location>
</feature>
<comment type="caution">
    <text evidence="2">The sequence shown here is derived from an EMBL/GenBank/DDBJ whole genome shotgun (WGS) entry which is preliminary data.</text>
</comment>
<evidence type="ECO:0000313" key="2">
    <source>
        <dbReference type="EMBL" id="CAK0871920.1"/>
    </source>
</evidence>
<evidence type="ECO:0000256" key="1">
    <source>
        <dbReference type="SAM" id="MobiDB-lite"/>
    </source>
</evidence>
<evidence type="ECO:0000313" key="3">
    <source>
        <dbReference type="Proteomes" id="UP001189429"/>
    </source>
</evidence>
<name>A0ABN9VJK5_9DINO</name>
<dbReference type="EMBL" id="CAUYUJ010017116">
    <property type="protein sequence ID" value="CAK0871920.1"/>
    <property type="molecule type" value="Genomic_DNA"/>
</dbReference>
<sequence length="209" mass="22948">MAASSGAQSSSGAPLTLAQQYEQEEDSPISFELAVKVTGALVCATTKKPDHHDGPRRAIQPVHLPLMDELTSRAKPGTLPVTHLVDQSAGILRSGIEASPSWEKEKASLAKKSGTWLDRDLLMLLDGNGQSRYALRLDERHYHRISAQYLCTDAFLVNFLATLLHPATKGARERVLSSLGEKSDYTRYLLPECHRIFHTLAEGVLAHPL</sequence>
<dbReference type="Proteomes" id="UP001189429">
    <property type="component" value="Unassembled WGS sequence"/>
</dbReference>
<organism evidence="2 3">
    <name type="scientific">Prorocentrum cordatum</name>
    <dbReference type="NCBI Taxonomy" id="2364126"/>
    <lineage>
        <taxon>Eukaryota</taxon>
        <taxon>Sar</taxon>
        <taxon>Alveolata</taxon>
        <taxon>Dinophyceae</taxon>
        <taxon>Prorocentrales</taxon>
        <taxon>Prorocentraceae</taxon>
        <taxon>Prorocentrum</taxon>
    </lineage>
</organism>
<gene>
    <name evidence="2" type="ORF">PCOR1329_LOCUS57574</name>
</gene>
<keyword evidence="3" id="KW-1185">Reference proteome</keyword>
<protein>
    <submittedName>
        <fullName evidence="2">Uncharacterized protein</fullName>
    </submittedName>
</protein>
<reference evidence="2" key="1">
    <citation type="submission" date="2023-10" db="EMBL/GenBank/DDBJ databases">
        <authorList>
            <person name="Chen Y."/>
            <person name="Shah S."/>
            <person name="Dougan E. K."/>
            <person name="Thang M."/>
            <person name="Chan C."/>
        </authorList>
    </citation>
    <scope>NUCLEOTIDE SEQUENCE [LARGE SCALE GENOMIC DNA]</scope>
</reference>
<feature type="region of interest" description="Disordered" evidence="1">
    <location>
        <begin position="1"/>
        <end position="21"/>
    </location>
</feature>
<proteinExistence type="predicted"/>
<accession>A0ABN9VJK5</accession>